<comment type="subcellular location">
    <subcellularLocation>
        <location evidence="2">Membrane</location>
    </subcellularLocation>
</comment>
<evidence type="ECO:0000259" key="11">
    <source>
        <dbReference type="PROSITE" id="PS50109"/>
    </source>
</evidence>
<dbReference type="InterPro" id="IPR004358">
    <property type="entry name" value="Sig_transdc_His_kin-like_C"/>
</dbReference>
<feature type="transmembrane region" description="Helical" evidence="10">
    <location>
        <begin position="52"/>
        <end position="75"/>
    </location>
</feature>
<dbReference type="SMART" id="SM00388">
    <property type="entry name" value="HisKA"/>
    <property type="match status" value="1"/>
</dbReference>
<dbReference type="SMART" id="SM00387">
    <property type="entry name" value="HATPase_c"/>
    <property type="match status" value="1"/>
</dbReference>
<dbReference type="PANTHER" id="PTHR43047">
    <property type="entry name" value="TWO-COMPONENT HISTIDINE PROTEIN KINASE"/>
    <property type="match status" value="1"/>
</dbReference>
<feature type="domain" description="HAMP" evidence="12">
    <location>
        <begin position="269"/>
        <end position="322"/>
    </location>
</feature>
<dbReference type="SUPFAM" id="SSF47384">
    <property type="entry name" value="Homodimeric domain of signal transducing histidine kinase"/>
    <property type="match status" value="1"/>
</dbReference>
<evidence type="ECO:0000256" key="3">
    <source>
        <dbReference type="ARBA" id="ARBA00012438"/>
    </source>
</evidence>
<dbReference type="PANTHER" id="PTHR43047:SF63">
    <property type="entry name" value="HISTIDINE KINASE"/>
    <property type="match status" value="1"/>
</dbReference>
<dbReference type="InterPro" id="IPR036890">
    <property type="entry name" value="HATPase_C_sf"/>
</dbReference>
<keyword evidence="10" id="KW-0812">Transmembrane</keyword>
<dbReference type="EMBL" id="CP150886">
    <property type="protein sequence ID" value="WZB90325.1"/>
    <property type="molecule type" value="Genomic_DNA"/>
</dbReference>
<feature type="coiled-coil region" evidence="8">
    <location>
        <begin position="110"/>
        <end position="137"/>
    </location>
</feature>
<dbReference type="CDD" id="cd00082">
    <property type="entry name" value="HisKA"/>
    <property type="match status" value="1"/>
</dbReference>
<evidence type="ECO:0000256" key="5">
    <source>
        <dbReference type="ARBA" id="ARBA00022679"/>
    </source>
</evidence>
<keyword evidence="4" id="KW-0597">Phosphoprotein</keyword>
<dbReference type="RefSeq" id="WP_353933224.1">
    <property type="nucleotide sequence ID" value="NZ_CP150886.1"/>
</dbReference>
<keyword evidence="10" id="KW-0472">Membrane</keyword>
<accession>A0ABZ2V3H0</accession>
<dbReference type="GO" id="GO:0005524">
    <property type="term" value="F:ATP binding"/>
    <property type="evidence" value="ECO:0007669"/>
    <property type="project" value="UniProtKB-KW"/>
</dbReference>
<evidence type="ECO:0000256" key="10">
    <source>
        <dbReference type="SAM" id="Phobius"/>
    </source>
</evidence>
<evidence type="ECO:0000256" key="8">
    <source>
        <dbReference type="SAM" id="Coils"/>
    </source>
</evidence>
<keyword evidence="10" id="KW-1133">Transmembrane helix</keyword>
<keyword evidence="13" id="KW-0067">ATP-binding</keyword>
<feature type="region of interest" description="Disordered" evidence="9">
    <location>
        <begin position="1"/>
        <end position="21"/>
    </location>
</feature>
<dbReference type="PROSITE" id="PS50885">
    <property type="entry name" value="HAMP"/>
    <property type="match status" value="1"/>
</dbReference>
<dbReference type="InterPro" id="IPR003594">
    <property type="entry name" value="HATPase_dom"/>
</dbReference>
<dbReference type="SUPFAM" id="SSF55874">
    <property type="entry name" value="ATPase domain of HSP90 chaperone/DNA topoisomerase II/histidine kinase"/>
    <property type="match status" value="1"/>
</dbReference>
<dbReference type="CDD" id="cd16922">
    <property type="entry name" value="HATPase_EvgS-ArcB-TorS-like"/>
    <property type="match status" value="1"/>
</dbReference>
<proteinExistence type="predicted"/>
<protein>
    <recommendedName>
        <fullName evidence="3">histidine kinase</fullName>
        <ecNumber evidence="3">2.7.13.3</ecNumber>
    </recommendedName>
</protein>
<dbReference type="Pfam" id="PF00672">
    <property type="entry name" value="HAMP"/>
    <property type="match status" value="1"/>
</dbReference>
<evidence type="ECO:0000313" key="13">
    <source>
        <dbReference type="EMBL" id="WZB90325.1"/>
    </source>
</evidence>
<dbReference type="Pfam" id="PF02518">
    <property type="entry name" value="HATPase_c"/>
    <property type="match status" value="1"/>
</dbReference>
<dbReference type="InterPro" id="IPR003660">
    <property type="entry name" value="HAMP_dom"/>
</dbReference>
<feature type="coiled-coil region" evidence="8">
    <location>
        <begin position="307"/>
        <end position="334"/>
    </location>
</feature>
<evidence type="ECO:0000256" key="9">
    <source>
        <dbReference type="SAM" id="MobiDB-lite"/>
    </source>
</evidence>
<keyword evidence="8" id="KW-0175">Coiled coil</keyword>
<dbReference type="PRINTS" id="PR00344">
    <property type="entry name" value="BCTRLSENSOR"/>
</dbReference>
<evidence type="ECO:0000256" key="6">
    <source>
        <dbReference type="ARBA" id="ARBA00022777"/>
    </source>
</evidence>
<dbReference type="InterPro" id="IPR003661">
    <property type="entry name" value="HisK_dim/P_dom"/>
</dbReference>
<evidence type="ECO:0000256" key="2">
    <source>
        <dbReference type="ARBA" id="ARBA00004370"/>
    </source>
</evidence>
<dbReference type="InterPro" id="IPR036097">
    <property type="entry name" value="HisK_dim/P_sf"/>
</dbReference>
<dbReference type="Proteomes" id="UP001483337">
    <property type="component" value="Chromosome"/>
</dbReference>
<dbReference type="SMART" id="SM00304">
    <property type="entry name" value="HAMP"/>
    <property type="match status" value="1"/>
</dbReference>
<sequence length="574" mass="64098">MPDQQPTLVDKSWESKKVSTQEPKIDELPTIEFPSRGKLKASSWRIHQKIGYGYFVAIAIGFFGSLTGLVLANYYRGREVRQFNQANYQEQLLNNYKDAVIETKLHSSSLVAVLDDAQKLERKKTELLNAFAEAQKLEPKITEYIDSSPQTLAANSATLQTLLFDYSFYLKTYIQDIKTILERLENRDIQPETVTVVREQLLVLMGSHTVEELDNLSNKLTRILRNAQVQEQDRRTDVEQARFVERTIVIASMLLSVAIAAVMAWRTSRAIAEPVITVTQVAEQVARKSNFDLRAPVITDDEIGLLAKSLNRLIERVSERTKQLQQAKELAEAASKAKSQFLANVSHELRTPLNAVIGLSQLLQDDAVDLGADADFITDLETINSAGRHLLELINDILDLSKIEAGKMTLYPEIFDIMNLINNVVLTVKPAMEKNGNNLILDCDENLGTMYADQTRMRQVLLNLLSNAAKFTSNGRVTLTVRQEKSNIIKKAPFGIINFIVTDTGIGMSPTQQQKLFQPFTQGDNSTTKKYGGTGLGLAISRHFCQMMGGEIIVDSQLGVGSTFRVSLPLTVQG</sequence>
<keyword evidence="7" id="KW-0902">Two-component regulatory system</keyword>
<feature type="domain" description="Histidine kinase" evidence="11">
    <location>
        <begin position="344"/>
        <end position="572"/>
    </location>
</feature>
<dbReference type="Gene3D" id="3.30.565.10">
    <property type="entry name" value="Histidine kinase-like ATPase, C-terminal domain"/>
    <property type="match status" value="1"/>
</dbReference>
<evidence type="ECO:0000259" key="12">
    <source>
        <dbReference type="PROSITE" id="PS50885"/>
    </source>
</evidence>
<dbReference type="Pfam" id="PF00512">
    <property type="entry name" value="HisKA"/>
    <property type="match status" value="1"/>
</dbReference>
<dbReference type="CDD" id="cd06225">
    <property type="entry name" value="HAMP"/>
    <property type="match status" value="1"/>
</dbReference>
<organism evidence="13 14">
    <name type="scientific">Okeanomitos corallinicola TIOX110</name>
    <dbReference type="NCBI Taxonomy" id="3133117"/>
    <lineage>
        <taxon>Bacteria</taxon>
        <taxon>Bacillati</taxon>
        <taxon>Cyanobacteriota</taxon>
        <taxon>Cyanophyceae</taxon>
        <taxon>Nostocales</taxon>
        <taxon>Aphanizomenonaceae</taxon>
        <taxon>Okeanomitos</taxon>
    </lineage>
</organism>
<feature type="compositionally biased region" description="Basic and acidic residues" evidence="9">
    <location>
        <begin position="11"/>
        <end position="21"/>
    </location>
</feature>
<dbReference type="EC" id="2.7.13.3" evidence="3"/>
<dbReference type="PROSITE" id="PS50109">
    <property type="entry name" value="HIS_KIN"/>
    <property type="match status" value="1"/>
</dbReference>
<gene>
    <name evidence="13" type="ORF">WJM97_19300</name>
</gene>
<evidence type="ECO:0000313" key="14">
    <source>
        <dbReference type="Proteomes" id="UP001483337"/>
    </source>
</evidence>
<dbReference type="InterPro" id="IPR005467">
    <property type="entry name" value="His_kinase_dom"/>
</dbReference>
<keyword evidence="6" id="KW-0418">Kinase</keyword>
<keyword evidence="14" id="KW-1185">Reference proteome</keyword>
<evidence type="ECO:0000256" key="7">
    <source>
        <dbReference type="ARBA" id="ARBA00023012"/>
    </source>
</evidence>
<keyword evidence="5" id="KW-0808">Transferase</keyword>
<reference evidence="13 14" key="1">
    <citation type="submission" date="2024-04" db="EMBL/GenBank/DDBJ databases">
        <title>Okeanomitos corallinicola gen. &amp; sp. nov. (Nostocales, Cyanobacteria), a new toxic marine heterocyst-forming cyanobacterium from a coral reef.</title>
        <authorList>
            <person name="Li H."/>
            <person name="Li R."/>
            <person name="Kang J."/>
            <person name="Hii K.S."/>
            <person name="Mohamed H.F."/>
            <person name="Xu X."/>
            <person name="Luo Z."/>
        </authorList>
    </citation>
    <scope>NUCLEOTIDE SEQUENCE [LARGE SCALE GENOMIC DNA]</scope>
    <source>
        <strain evidence="13 14">TIOX110</strain>
    </source>
</reference>
<dbReference type="SUPFAM" id="SSF158472">
    <property type="entry name" value="HAMP domain-like"/>
    <property type="match status" value="1"/>
</dbReference>
<keyword evidence="13" id="KW-0547">Nucleotide-binding</keyword>
<dbReference type="Gene3D" id="1.10.287.130">
    <property type="match status" value="1"/>
</dbReference>
<dbReference type="Gene3D" id="6.10.340.10">
    <property type="match status" value="1"/>
</dbReference>
<comment type="catalytic activity">
    <reaction evidence="1">
        <text>ATP + protein L-histidine = ADP + protein N-phospho-L-histidine.</text>
        <dbReference type="EC" id="2.7.13.3"/>
    </reaction>
</comment>
<name>A0ABZ2V3H0_9CYAN</name>
<feature type="transmembrane region" description="Helical" evidence="10">
    <location>
        <begin position="243"/>
        <end position="265"/>
    </location>
</feature>
<evidence type="ECO:0000256" key="4">
    <source>
        <dbReference type="ARBA" id="ARBA00022553"/>
    </source>
</evidence>
<evidence type="ECO:0000256" key="1">
    <source>
        <dbReference type="ARBA" id="ARBA00000085"/>
    </source>
</evidence>